<dbReference type="Gene3D" id="1.10.3720.10">
    <property type="entry name" value="MetI-like"/>
    <property type="match status" value="1"/>
</dbReference>
<keyword evidence="6 7" id="KW-0472">Membrane</keyword>
<reference evidence="9 10" key="1">
    <citation type="submission" date="2024-03" db="EMBL/GenBank/DDBJ databases">
        <title>Bacilli Hybrid Assemblies.</title>
        <authorList>
            <person name="Kovac J."/>
        </authorList>
    </citation>
    <scope>NUCLEOTIDE SEQUENCE [LARGE SCALE GENOMIC DNA]</scope>
    <source>
        <strain evidence="9 10">FSL R7-0666</strain>
    </source>
</reference>
<dbReference type="PROSITE" id="PS50928">
    <property type="entry name" value="ABC_TM1"/>
    <property type="match status" value="1"/>
</dbReference>
<dbReference type="PANTHER" id="PTHR43744">
    <property type="entry name" value="ABC TRANSPORTER PERMEASE PROTEIN MG189-RELATED-RELATED"/>
    <property type="match status" value="1"/>
</dbReference>
<keyword evidence="4 7" id="KW-0812">Transmembrane</keyword>
<protein>
    <submittedName>
        <fullName evidence="9">Carbohydrate ABC transporter permease</fullName>
    </submittedName>
</protein>
<evidence type="ECO:0000256" key="5">
    <source>
        <dbReference type="ARBA" id="ARBA00022989"/>
    </source>
</evidence>
<proteinExistence type="inferred from homology"/>
<feature type="transmembrane region" description="Helical" evidence="7">
    <location>
        <begin position="100"/>
        <end position="119"/>
    </location>
</feature>
<dbReference type="InterPro" id="IPR035906">
    <property type="entry name" value="MetI-like_sf"/>
</dbReference>
<feature type="transmembrane region" description="Helical" evidence="7">
    <location>
        <begin position="67"/>
        <end position="88"/>
    </location>
</feature>
<dbReference type="EMBL" id="JBCITK010000001">
    <property type="protein sequence ID" value="MEN0641980.1"/>
    <property type="molecule type" value="Genomic_DNA"/>
</dbReference>
<evidence type="ECO:0000256" key="7">
    <source>
        <dbReference type="RuleBase" id="RU363032"/>
    </source>
</evidence>
<dbReference type="InterPro" id="IPR000515">
    <property type="entry name" value="MetI-like"/>
</dbReference>
<feature type="transmembrane region" description="Helical" evidence="7">
    <location>
        <begin position="7"/>
        <end position="28"/>
    </location>
</feature>
<keyword evidence="5 7" id="KW-1133">Transmembrane helix</keyword>
<name>A0ABU9VDL8_9BACI</name>
<dbReference type="PANTHER" id="PTHR43744:SF12">
    <property type="entry name" value="ABC TRANSPORTER PERMEASE PROTEIN MG189-RELATED"/>
    <property type="match status" value="1"/>
</dbReference>
<evidence type="ECO:0000256" key="1">
    <source>
        <dbReference type="ARBA" id="ARBA00004651"/>
    </source>
</evidence>
<comment type="subcellular location">
    <subcellularLocation>
        <location evidence="1 7">Cell membrane</location>
        <topology evidence="1 7">Multi-pass membrane protein</topology>
    </subcellularLocation>
</comment>
<feature type="domain" description="ABC transmembrane type-1" evidence="8">
    <location>
        <begin position="63"/>
        <end position="254"/>
    </location>
</feature>
<evidence type="ECO:0000256" key="2">
    <source>
        <dbReference type="ARBA" id="ARBA00022448"/>
    </source>
</evidence>
<gene>
    <name evidence="9" type="ORF">MKY91_02240</name>
</gene>
<feature type="transmembrane region" description="Helical" evidence="7">
    <location>
        <begin position="131"/>
        <end position="153"/>
    </location>
</feature>
<dbReference type="RefSeq" id="WP_343129145.1">
    <property type="nucleotide sequence ID" value="NZ_JBCITK010000001.1"/>
</dbReference>
<evidence type="ECO:0000313" key="10">
    <source>
        <dbReference type="Proteomes" id="UP001418796"/>
    </source>
</evidence>
<dbReference type="Pfam" id="PF00528">
    <property type="entry name" value="BPD_transp_1"/>
    <property type="match status" value="1"/>
</dbReference>
<keyword evidence="10" id="KW-1185">Reference proteome</keyword>
<comment type="similarity">
    <text evidence="7">Belongs to the binding-protein-dependent transport system permease family.</text>
</comment>
<evidence type="ECO:0000313" key="9">
    <source>
        <dbReference type="EMBL" id="MEN0641980.1"/>
    </source>
</evidence>
<evidence type="ECO:0000256" key="4">
    <source>
        <dbReference type="ARBA" id="ARBA00022692"/>
    </source>
</evidence>
<comment type="caution">
    <text evidence="9">The sequence shown here is derived from an EMBL/GenBank/DDBJ whole genome shotgun (WGS) entry which is preliminary data.</text>
</comment>
<sequence length="269" mass="29783">MKGIRGMILSVAVLIILIPLAGLVLTTFKTMSDMYDAPLGLPESWALTNYITIIQENGLHYYFANSVIVTSFSVALTLLFGSLTAYALVRLRPLWSRIGFSFFLLGMFVPAQVNMIPLYDLMYKTGLTNSLLGLIVVNIASTMPIAVLILTGFMRTVQKELFEAAAIDGASHFLTYVRVALPLSKPSLAATGTFLMVMSWNDLFYPLLFITRNEYKTLPLALLDFQGEYATNYPLLFSGVVLSSLPIVIMYFLFQRYFIEGMAAGGVKG</sequence>
<evidence type="ECO:0000259" key="8">
    <source>
        <dbReference type="PROSITE" id="PS50928"/>
    </source>
</evidence>
<accession>A0ABU9VDL8</accession>
<feature type="transmembrane region" description="Helical" evidence="7">
    <location>
        <begin position="230"/>
        <end position="254"/>
    </location>
</feature>
<keyword evidence="2 7" id="KW-0813">Transport</keyword>
<dbReference type="SUPFAM" id="SSF161098">
    <property type="entry name" value="MetI-like"/>
    <property type="match status" value="1"/>
</dbReference>
<keyword evidence="3" id="KW-1003">Cell membrane</keyword>
<evidence type="ECO:0000256" key="3">
    <source>
        <dbReference type="ARBA" id="ARBA00022475"/>
    </source>
</evidence>
<organism evidence="9 10">
    <name type="scientific">Alkalicoccobacillus gibsonii</name>
    <dbReference type="NCBI Taxonomy" id="79881"/>
    <lineage>
        <taxon>Bacteria</taxon>
        <taxon>Bacillati</taxon>
        <taxon>Bacillota</taxon>
        <taxon>Bacilli</taxon>
        <taxon>Bacillales</taxon>
        <taxon>Bacillaceae</taxon>
        <taxon>Alkalicoccobacillus</taxon>
    </lineage>
</organism>
<dbReference type="CDD" id="cd06261">
    <property type="entry name" value="TM_PBP2"/>
    <property type="match status" value="1"/>
</dbReference>
<dbReference type="Proteomes" id="UP001418796">
    <property type="component" value="Unassembled WGS sequence"/>
</dbReference>
<evidence type="ECO:0000256" key="6">
    <source>
        <dbReference type="ARBA" id="ARBA00023136"/>
    </source>
</evidence>